<accession>A0A318Q7R2</accession>
<dbReference type="AlphaFoldDB" id="A0A318Q7R2"/>
<dbReference type="Proteomes" id="UP000247609">
    <property type="component" value="Unassembled WGS sequence"/>
</dbReference>
<feature type="chain" id="PRO_5016240941" description="Tail specific protease domain-containing protein" evidence="2">
    <location>
        <begin position="47"/>
        <end position="463"/>
    </location>
</feature>
<dbReference type="InterPro" id="IPR005151">
    <property type="entry name" value="Tail-specific_protease"/>
</dbReference>
<dbReference type="SUPFAM" id="SSF52096">
    <property type="entry name" value="ClpP/crotonase"/>
    <property type="match status" value="1"/>
</dbReference>
<evidence type="ECO:0000313" key="4">
    <source>
        <dbReference type="EMBL" id="PYD74770.1"/>
    </source>
</evidence>
<evidence type="ECO:0000256" key="1">
    <source>
        <dbReference type="SAM" id="MobiDB-lite"/>
    </source>
</evidence>
<feature type="signal peptide" evidence="2">
    <location>
        <begin position="1"/>
        <end position="46"/>
    </location>
</feature>
<sequence>MPRAGGMRYPRRCCIRVHYTTGYRMKLPKLLVLAAGCAIPAPPALASPPCPSASEAAQLPAPTLEQKIWVATRIYDTVGKYFAHWEALPVDYDFDRQYKSYIAEAVASKTRLEFDLATMKLFGSLGNGHTRFFDTRLMCGPMMPFLAQRLQGKWVVVRSAHKGLEPGDTIMTIDNVPFGQWVDTKLPYVRGSNLTGSESTLFFRATVWPVRFTLRTQDGHEVRIDRDNPEAEPPRGLPTPPGGTRVSMGDGQIPRIEIPSFVRPENERAAVDAIRAHASAPAMLLDLRGNGGGATPMDLVHALLEHPIRDMLDATPLRIGTIEAWQKAGMTDYDALSHAMLRTGGQMIQPDNPIYHGRVYLLVDRYCASACEDFVTYMRIAHRAKILGETTEGTTGQPYRVDFPDLGMNLIVSTRREYFPDFTPFEGIGVKPDVEIPITPEMLKGGQDTVLAQAETIIRNDLH</sequence>
<comment type="caution">
    <text evidence="4">The sequence shown here is derived from an EMBL/GenBank/DDBJ whole genome shotgun (WGS) entry which is preliminary data.</text>
</comment>
<evidence type="ECO:0000256" key="2">
    <source>
        <dbReference type="SAM" id="SignalP"/>
    </source>
</evidence>
<organism evidence="4 5">
    <name type="scientific">Novacetimonas pomaceti</name>
    <dbReference type="NCBI Taxonomy" id="2021998"/>
    <lineage>
        <taxon>Bacteria</taxon>
        <taxon>Pseudomonadati</taxon>
        <taxon>Pseudomonadota</taxon>
        <taxon>Alphaproteobacteria</taxon>
        <taxon>Acetobacterales</taxon>
        <taxon>Acetobacteraceae</taxon>
        <taxon>Novacetimonas</taxon>
    </lineage>
</organism>
<protein>
    <recommendedName>
        <fullName evidence="3">Tail specific protease domain-containing protein</fullName>
    </recommendedName>
</protein>
<keyword evidence="2" id="KW-0732">Signal</keyword>
<feature type="compositionally biased region" description="Basic and acidic residues" evidence="1">
    <location>
        <begin position="223"/>
        <end position="233"/>
    </location>
</feature>
<dbReference type="GO" id="GO:0006508">
    <property type="term" value="P:proteolysis"/>
    <property type="evidence" value="ECO:0007669"/>
    <property type="project" value="InterPro"/>
</dbReference>
<name>A0A318Q7R2_9PROT</name>
<dbReference type="PANTHER" id="PTHR32060">
    <property type="entry name" value="TAIL-SPECIFIC PROTEASE"/>
    <property type="match status" value="1"/>
</dbReference>
<feature type="region of interest" description="Disordered" evidence="1">
    <location>
        <begin position="223"/>
        <end position="251"/>
    </location>
</feature>
<feature type="domain" description="Tail specific protease" evidence="3">
    <location>
        <begin position="200"/>
        <end position="437"/>
    </location>
</feature>
<reference evidence="4 5" key="1">
    <citation type="submission" date="2017-07" db="EMBL/GenBank/DDBJ databases">
        <title>A draft genome sequence of Komagataeibacter sp. T5K1.</title>
        <authorList>
            <person name="Skraban J."/>
            <person name="Cleenwerck I."/>
            <person name="Vandamme P."/>
            <person name="Trcek J."/>
        </authorList>
    </citation>
    <scope>NUCLEOTIDE SEQUENCE [LARGE SCALE GENOMIC DNA]</scope>
    <source>
        <strain evidence="4 5">T5K1</strain>
    </source>
</reference>
<dbReference type="Pfam" id="PF03572">
    <property type="entry name" value="Peptidase_S41"/>
    <property type="match status" value="1"/>
</dbReference>
<dbReference type="GO" id="GO:0004175">
    <property type="term" value="F:endopeptidase activity"/>
    <property type="evidence" value="ECO:0007669"/>
    <property type="project" value="TreeGrafter"/>
</dbReference>
<gene>
    <name evidence="4" type="ORF">CFR71_12980</name>
</gene>
<evidence type="ECO:0000313" key="5">
    <source>
        <dbReference type="Proteomes" id="UP000247609"/>
    </source>
</evidence>
<dbReference type="InterPro" id="IPR029045">
    <property type="entry name" value="ClpP/crotonase-like_dom_sf"/>
</dbReference>
<dbReference type="Gene3D" id="3.90.226.10">
    <property type="entry name" value="2-enoyl-CoA Hydratase, Chain A, domain 1"/>
    <property type="match status" value="1"/>
</dbReference>
<dbReference type="PANTHER" id="PTHR32060:SF22">
    <property type="entry name" value="CARBOXYL-TERMINAL-PROCESSING PEPTIDASE 3, CHLOROPLASTIC"/>
    <property type="match status" value="1"/>
</dbReference>
<dbReference type="SMART" id="SM00245">
    <property type="entry name" value="TSPc"/>
    <property type="match status" value="1"/>
</dbReference>
<dbReference type="EMBL" id="NOXG01000024">
    <property type="protein sequence ID" value="PYD74770.1"/>
    <property type="molecule type" value="Genomic_DNA"/>
</dbReference>
<dbReference type="GO" id="GO:0008236">
    <property type="term" value="F:serine-type peptidase activity"/>
    <property type="evidence" value="ECO:0007669"/>
    <property type="project" value="InterPro"/>
</dbReference>
<proteinExistence type="predicted"/>
<evidence type="ECO:0000259" key="3">
    <source>
        <dbReference type="SMART" id="SM00245"/>
    </source>
</evidence>